<dbReference type="OrthoDB" id="10057496at2759"/>
<dbReference type="SUPFAM" id="SSF48403">
    <property type="entry name" value="Ankyrin repeat"/>
    <property type="match status" value="1"/>
</dbReference>
<dbReference type="PROSITE" id="PS50088">
    <property type="entry name" value="ANK_REPEAT"/>
    <property type="match status" value="2"/>
</dbReference>
<feature type="compositionally biased region" description="Polar residues" evidence="4">
    <location>
        <begin position="221"/>
        <end position="230"/>
    </location>
</feature>
<dbReference type="InterPro" id="IPR036770">
    <property type="entry name" value="Ankyrin_rpt-contain_sf"/>
</dbReference>
<dbReference type="RefSeq" id="XP_025355971.1">
    <property type="nucleotide sequence ID" value="XM_025501736.1"/>
</dbReference>
<evidence type="ECO:0000313" key="6">
    <source>
        <dbReference type="Proteomes" id="UP000245771"/>
    </source>
</evidence>
<organism evidence="5 6">
    <name type="scientific">Meira miltonrushii</name>
    <dbReference type="NCBI Taxonomy" id="1280837"/>
    <lineage>
        <taxon>Eukaryota</taxon>
        <taxon>Fungi</taxon>
        <taxon>Dikarya</taxon>
        <taxon>Basidiomycota</taxon>
        <taxon>Ustilaginomycotina</taxon>
        <taxon>Exobasidiomycetes</taxon>
        <taxon>Exobasidiales</taxon>
        <taxon>Brachybasidiaceae</taxon>
        <taxon>Meira</taxon>
    </lineage>
</organism>
<sequence length="230" mass="25223">MSNGTTRILSEEQIDEILYCSRAGEVEDLKTSFDSCLKENHNFDEILKSIQDSNESQNSPLHYAAANGHHGIVSYILEKASLASILAQNDAGNTPLHWAAFNGHLEIVKDLIDRIESLAPKSTSEASTNGAKLTEEERDAIAEKEARQRSIWDVVNNAGRGPMSEAQMNNKEAIVDFMLQRMVTAPTGAPSDETVPEQDTNKPAEAAVQSEEDGITRKTQDLNLQKENAA</sequence>
<keyword evidence="1" id="KW-0677">Repeat</keyword>
<dbReference type="Proteomes" id="UP000245771">
    <property type="component" value="Unassembled WGS sequence"/>
</dbReference>
<feature type="region of interest" description="Disordered" evidence="4">
    <location>
        <begin position="183"/>
        <end position="230"/>
    </location>
</feature>
<dbReference type="PANTHER" id="PTHR24126">
    <property type="entry name" value="ANKYRIN REPEAT, PH AND SEC7 DOMAIN CONTAINING PROTEIN SECG-RELATED"/>
    <property type="match status" value="1"/>
</dbReference>
<protein>
    <submittedName>
        <fullName evidence="5">Ankyrin</fullName>
    </submittedName>
</protein>
<evidence type="ECO:0000313" key="5">
    <source>
        <dbReference type="EMBL" id="PWN35669.1"/>
    </source>
</evidence>
<dbReference type="Pfam" id="PF12796">
    <property type="entry name" value="Ank_2"/>
    <property type="match status" value="1"/>
</dbReference>
<evidence type="ECO:0000256" key="4">
    <source>
        <dbReference type="SAM" id="MobiDB-lite"/>
    </source>
</evidence>
<proteinExistence type="predicted"/>
<reference evidence="5 6" key="1">
    <citation type="journal article" date="2018" name="Mol. Biol. Evol.">
        <title>Broad Genomic Sampling Reveals a Smut Pathogenic Ancestry of the Fungal Clade Ustilaginomycotina.</title>
        <authorList>
            <person name="Kijpornyongpan T."/>
            <person name="Mondo S.J."/>
            <person name="Barry K."/>
            <person name="Sandor L."/>
            <person name="Lee J."/>
            <person name="Lipzen A."/>
            <person name="Pangilinan J."/>
            <person name="LaButti K."/>
            <person name="Hainaut M."/>
            <person name="Henrissat B."/>
            <person name="Grigoriev I.V."/>
            <person name="Spatafora J.W."/>
            <person name="Aime M.C."/>
        </authorList>
    </citation>
    <scope>NUCLEOTIDE SEQUENCE [LARGE SCALE GENOMIC DNA]</scope>
    <source>
        <strain evidence="5 6">MCA 3882</strain>
    </source>
</reference>
<feature type="repeat" description="ANK" evidence="3">
    <location>
        <begin position="91"/>
        <end position="114"/>
    </location>
</feature>
<dbReference type="EMBL" id="KZ819603">
    <property type="protein sequence ID" value="PWN35669.1"/>
    <property type="molecule type" value="Genomic_DNA"/>
</dbReference>
<feature type="repeat" description="ANK" evidence="3">
    <location>
        <begin position="56"/>
        <end position="88"/>
    </location>
</feature>
<name>A0A316VDG3_9BASI</name>
<evidence type="ECO:0000256" key="3">
    <source>
        <dbReference type="PROSITE-ProRule" id="PRU00023"/>
    </source>
</evidence>
<gene>
    <name evidence="5" type="ORF">FA14DRAFT_189608</name>
</gene>
<dbReference type="PROSITE" id="PS50297">
    <property type="entry name" value="ANK_REP_REGION"/>
    <property type="match status" value="2"/>
</dbReference>
<accession>A0A316VDG3</accession>
<dbReference type="InParanoid" id="A0A316VDG3"/>
<dbReference type="Gene3D" id="1.25.40.20">
    <property type="entry name" value="Ankyrin repeat-containing domain"/>
    <property type="match status" value="1"/>
</dbReference>
<dbReference type="InterPro" id="IPR002110">
    <property type="entry name" value="Ankyrin_rpt"/>
</dbReference>
<dbReference type="AlphaFoldDB" id="A0A316VDG3"/>
<evidence type="ECO:0000256" key="1">
    <source>
        <dbReference type="ARBA" id="ARBA00022737"/>
    </source>
</evidence>
<dbReference type="SMART" id="SM00248">
    <property type="entry name" value="ANK"/>
    <property type="match status" value="2"/>
</dbReference>
<keyword evidence="6" id="KW-1185">Reference proteome</keyword>
<dbReference type="PANTHER" id="PTHR24126:SF14">
    <property type="entry name" value="ANK_REP_REGION DOMAIN-CONTAINING PROTEIN"/>
    <property type="match status" value="1"/>
</dbReference>
<evidence type="ECO:0000256" key="2">
    <source>
        <dbReference type="ARBA" id="ARBA00023043"/>
    </source>
</evidence>
<keyword evidence="2 3" id="KW-0040">ANK repeat</keyword>
<dbReference type="GeneID" id="37023517"/>
<dbReference type="STRING" id="1280837.A0A316VDG3"/>